<organism evidence="2 3">
    <name type="scientific">Dorcoceras hygrometricum</name>
    <dbReference type="NCBI Taxonomy" id="472368"/>
    <lineage>
        <taxon>Eukaryota</taxon>
        <taxon>Viridiplantae</taxon>
        <taxon>Streptophyta</taxon>
        <taxon>Embryophyta</taxon>
        <taxon>Tracheophyta</taxon>
        <taxon>Spermatophyta</taxon>
        <taxon>Magnoliopsida</taxon>
        <taxon>eudicotyledons</taxon>
        <taxon>Gunneridae</taxon>
        <taxon>Pentapetalae</taxon>
        <taxon>asterids</taxon>
        <taxon>lamiids</taxon>
        <taxon>Lamiales</taxon>
        <taxon>Gesneriaceae</taxon>
        <taxon>Didymocarpoideae</taxon>
        <taxon>Trichosporeae</taxon>
        <taxon>Loxocarpinae</taxon>
        <taxon>Dorcoceras</taxon>
    </lineage>
</organism>
<evidence type="ECO:0000313" key="2">
    <source>
        <dbReference type="EMBL" id="KZV23135.1"/>
    </source>
</evidence>
<dbReference type="Proteomes" id="UP000250235">
    <property type="component" value="Unassembled WGS sequence"/>
</dbReference>
<name>A0A2Z7AMY2_9LAMI</name>
<evidence type="ECO:0000313" key="3">
    <source>
        <dbReference type="Proteomes" id="UP000250235"/>
    </source>
</evidence>
<reference evidence="2 3" key="1">
    <citation type="journal article" date="2015" name="Proc. Natl. Acad. Sci. U.S.A.">
        <title>The resurrection genome of Boea hygrometrica: A blueprint for survival of dehydration.</title>
        <authorList>
            <person name="Xiao L."/>
            <person name="Yang G."/>
            <person name="Zhang L."/>
            <person name="Yang X."/>
            <person name="Zhao S."/>
            <person name="Ji Z."/>
            <person name="Zhou Q."/>
            <person name="Hu M."/>
            <person name="Wang Y."/>
            <person name="Chen M."/>
            <person name="Xu Y."/>
            <person name="Jin H."/>
            <person name="Xiao X."/>
            <person name="Hu G."/>
            <person name="Bao F."/>
            <person name="Hu Y."/>
            <person name="Wan P."/>
            <person name="Li L."/>
            <person name="Deng X."/>
            <person name="Kuang T."/>
            <person name="Xiang C."/>
            <person name="Zhu J.K."/>
            <person name="Oliver M.J."/>
            <person name="He Y."/>
        </authorList>
    </citation>
    <scope>NUCLEOTIDE SEQUENCE [LARGE SCALE GENOMIC DNA]</scope>
    <source>
        <strain evidence="3">cv. XS01</strain>
    </source>
</reference>
<gene>
    <name evidence="2" type="ORF">F511_28448</name>
</gene>
<keyword evidence="3" id="KW-1185">Reference proteome</keyword>
<feature type="compositionally biased region" description="Basic and acidic residues" evidence="1">
    <location>
        <begin position="1"/>
        <end position="12"/>
    </location>
</feature>
<sequence length="135" mass="14817">MVANDPSREMRARYCRSPSHPDSIGYPRMSASGESSTTMHRLLHASRSHPIPTPYDPKETATEFAPPADLETLTGELVGSTEELLEHQSTGAPPVALDIFEISFMASPSGPRALEVIHHMVPNKDFDLVPRNPDL</sequence>
<accession>A0A2Z7AMY2</accession>
<proteinExistence type="predicted"/>
<feature type="region of interest" description="Disordered" evidence="1">
    <location>
        <begin position="1"/>
        <end position="41"/>
    </location>
</feature>
<dbReference type="EMBL" id="KV013950">
    <property type="protein sequence ID" value="KZV23135.1"/>
    <property type="molecule type" value="Genomic_DNA"/>
</dbReference>
<protein>
    <submittedName>
        <fullName evidence="2">Uncharacterized protein</fullName>
    </submittedName>
</protein>
<dbReference type="AlphaFoldDB" id="A0A2Z7AMY2"/>
<evidence type="ECO:0000256" key="1">
    <source>
        <dbReference type="SAM" id="MobiDB-lite"/>
    </source>
</evidence>